<dbReference type="EMBL" id="BAAAOR010000012">
    <property type="protein sequence ID" value="GAA1511784.1"/>
    <property type="molecule type" value="Genomic_DNA"/>
</dbReference>
<name>A0ABN2A5I4_9ACTN</name>
<dbReference type="Proteomes" id="UP001500842">
    <property type="component" value="Unassembled WGS sequence"/>
</dbReference>
<gene>
    <name evidence="2" type="ORF">GCM10009788_15310</name>
</gene>
<evidence type="ECO:0000313" key="3">
    <source>
        <dbReference type="Proteomes" id="UP001500842"/>
    </source>
</evidence>
<evidence type="ECO:0000313" key="2">
    <source>
        <dbReference type="EMBL" id="GAA1511784.1"/>
    </source>
</evidence>
<evidence type="ECO:0000256" key="1">
    <source>
        <dbReference type="SAM" id="MobiDB-lite"/>
    </source>
</evidence>
<keyword evidence="3" id="KW-1185">Reference proteome</keyword>
<sequence>MGLDTPGCDDRDLATIRREAGRCPRTTDGEPAARVRLGSLLADVGREVNAGSTGSDLELERDRTASEPIRLE</sequence>
<accession>A0ABN2A5I4</accession>
<organism evidence="2 3">
    <name type="scientific">Nocardioides humi</name>
    <dbReference type="NCBI Taxonomy" id="449461"/>
    <lineage>
        <taxon>Bacteria</taxon>
        <taxon>Bacillati</taxon>
        <taxon>Actinomycetota</taxon>
        <taxon>Actinomycetes</taxon>
        <taxon>Propionibacteriales</taxon>
        <taxon>Nocardioidaceae</taxon>
        <taxon>Nocardioides</taxon>
    </lineage>
</organism>
<protein>
    <submittedName>
        <fullName evidence="2">Uncharacterized protein</fullName>
    </submittedName>
</protein>
<comment type="caution">
    <text evidence="2">The sequence shown here is derived from an EMBL/GenBank/DDBJ whole genome shotgun (WGS) entry which is preliminary data.</text>
</comment>
<reference evidence="2 3" key="1">
    <citation type="journal article" date="2019" name="Int. J. Syst. Evol. Microbiol.">
        <title>The Global Catalogue of Microorganisms (GCM) 10K type strain sequencing project: providing services to taxonomists for standard genome sequencing and annotation.</title>
        <authorList>
            <consortium name="The Broad Institute Genomics Platform"/>
            <consortium name="The Broad Institute Genome Sequencing Center for Infectious Disease"/>
            <person name="Wu L."/>
            <person name="Ma J."/>
        </authorList>
    </citation>
    <scope>NUCLEOTIDE SEQUENCE [LARGE SCALE GENOMIC DNA]</scope>
    <source>
        <strain evidence="2 3">JCM 14942</strain>
    </source>
</reference>
<feature type="compositionally biased region" description="Basic and acidic residues" evidence="1">
    <location>
        <begin position="58"/>
        <end position="72"/>
    </location>
</feature>
<proteinExistence type="predicted"/>
<feature type="region of interest" description="Disordered" evidence="1">
    <location>
        <begin position="47"/>
        <end position="72"/>
    </location>
</feature>